<feature type="compositionally biased region" description="Basic and acidic residues" evidence="1">
    <location>
        <begin position="229"/>
        <end position="243"/>
    </location>
</feature>
<protein>
    <submittedName>
        <fullName evidence="2">Uncharacterized protein</fullName>
    </submittedName>
</protein>
<organism evidence="2 3">
    <name type="scientific">Larimichthys crocea</name>
    <name type="common">Large yellow croaker</name>
    <name type="synonym">Pseudosciaena crocea</name>
    <dbReference type="NCBI Taxonomy" id="215358"/>
    <lineage>
        <taxon>Eukaryota</taxon>
        <taxon>Metazoa</taxon>
        <taxon>Chordata</taxon>
        <taxon>Craniata</taxon>
        <taxon>Vertebrata</taxon>
        <taxon>Euteleostomi</taxon>
        <taxon>Actinopterygii</taxon>
        <taxon>Neopterygii</taxon>
        <taxon>Teleostei</taxon>
        <taxon>Neoteleostei</taxon>
        <taxon>Acanthomorphata</taxon>
        <taxon>Eupercaria</taxon>
        <taxon>Sciaenidae</taxon>
        <taxon>Larimichthys</taxon>
    </lineage>
</organism>
<dbReference type="EMBL" id="REGW02000236">
    <property type="protein sequence ID" value="KAE8277723.1"/>
    <property type="molecule type" value="Genomic_DNA"/>
</dbReference>
<comment type="caution">
    <text evidence="2">The sequence shown here is derived from an EMBL/GenBank/DDBJ whole genome shotgun (WGS) entry which is preliminary data.</text>
</comment>
<sequence>MCDKYILYLYVCLRWGKVHLTDDERSHLFGGRSEISTQLDPKWLRRFTRRCRALYREKLERCPLPSSPVGISDMEYAGPLGESALRTVVVEGTFAMVDSKGRVVRLENFADQSLPRKLSAGDSAFAFFEDTLSVFADAAFRIRGGVGGGGGLGCRLHLYDRRGFVVQLGPIVEDRYLSDLRRRLPRGDGSVKGLDLRDLDPLEPRLTLRGIHGRAPRESELPLSNCRSNHRERGDDGDGEKEGLLSLRDMSRLPSGFSVLTENETVIVLRHILRDAVVIIPKVSAGITNKLRGVAQLKDSESAAPNAYLTEWFPCGHSLLRVERGLPGVPQVLASYNLSPDAEEDGQSACRSVLGQDTEPQIAPEGCAIGV</sequence>
<dbReference type="AlphaFoldDB" id="A0A6G0HEU8"/>
<reference evidence="2 3" key="1">
    <citation type="submission" date="2019-07" db="EMBL/GenBank/DDBJ databases">
        <title>Chromosome genome assembly for large yellow croaker.</title>
        <authorList>
            <person name="Xiao S."/>
        </authorList>
    </citation>
    <scope>NUCLEOTIDE SEQUENCE [LARGE SCALE GENOMIC DNA]</scope>
    <source>
        <strain evidence="2">JMULYC20181020</strain>
        <tissue evidence="2">Muscle</tissue>
    </source>
</reference>
<accession>A0A6G0HEU8</accession>
<gene>
    <name evidence="2" type="ORF">D5F01_LYC24252</name>
</gene>
<name>A0A6G0HEU8_LARCR</name>
<feature type="region of interest" description="Disordered" evidence="1">
    <location>
        <begin position="219"/>
        <end position="243"/>
    </location>
</feature>
<dbReference type="Proteomes" id="UP000424527">
    <property type="component" value="Unassembled WGS sequence"/>
</dbReference>
<keyword evidence="3" id="KW-1185">Reference proteome</keyword>
<evidence type="ECO:0000313" key="2">
    <source>
        <dbReference type="EMBL" id="KAE8277723.1"/>
    </source>
</evidence>
<evidence type="ECO:0000313" key="3">
    <source>
        <dbReference type="Proteomes" id="UP000424527"/>
    </source>
</evidence>
<proteinExistence type="predicted"/>
<evidence type="ECO:0000256" key="1">
    <source>
        <dbReference type="SAM" id="MobiDB-lite"/>
    </source>
</evidence>